<dbReference type="EMBL" id="CAJQZP010000160">
    <property type="protein sequence ID" value="CAG4941417.1"/>
    <property type="molecule type" value="Genomic_DNA"/>
</dbReference>
<evidence type="ECO:0000313" key="1">
    <source>
        <dbReference type="EMBL" id="CAG4941417.1"/>
    </source>
</evidence>
<evidence type="ECO:0000313" key="2">
    <source>
        <dbReference type="Proteomes" id="UP000691718"/>
    </source>
</evidence>
<keyword evidence="2" id="KW-1185">Reference proteome</keyword>
<dbReference type="OrthoDB" id="6375801at2759"/>
<protein>
    <submittedName>
        <fullName evidence="1">(apollo) hypothetical protein</fullName>
    </submittedName>
</protein>
<sequence>MKIHQVIVTENKNTVKYRALSCFCMRGNCDCVSTKTHVLIREINEKQPRVRRDRFRKIMIKIDSSSEDTDTEIEYAESDQSDWNEAGYFDDNDPEEQETCREKTEKTMLSEKIIQNKTVPEIENHLRTEDVILKTNTEEEKVLQIELDSDMQKGSESKGKKNGNSEVKILADVRNTPENSGFYFKTFGKLTEIGLDFDILRKKNMEVLRRICSENSQ</sequence>
<reference evidence="1" key="1">
    <citation type="submission" date="2021-04" db="EMBL/GenBank/DDBJ databases">
        <authorList>
            <person name="Tunstrom K."/>
        </authorList>
    </citation>
    <scope>NUCLEOTIDE SEQUENCE</scope>
</reference>
<organism evidence="1 2">
    <name type="scientific">Parnassius apollo</name>
    <name type="common">Apollo butterfly</name>
    <name type="synonym">Papilio apollo</name>
    <dbReference type="NCBI Taxonomy" id="110799"/>
    <lineage>
        <taxon>Eukaryota</taxon>
        <taxon>Metazoa</taxon>
        <taxon>Ecdysozoa</taxon>
        <taxon>Arthropoda</taxon>
        <taxon>Hexapoda</taxon>
        <taxon>Insecta</taxon>
        <taxon>Pterygota</taxon>
        <taxon>Neoptera</taxon>
        <taxon>Endopterygota</taxon>
        <taxon>Lepidoptera</taxon>
        <taxon>Glossata</taxon>
        <taxon>Ditrysia</taxon>
        <taxon>Papilionoidea</taxon>
        <taxon>Papilionidae</taxon>
        <taxon>Parnassiinae</taxon>
        <taxon>Parnassini</taxon>
        <taxon>Parnassius</taxon>
        <taxon>Parnassius</taxon>
    </lineage>
</organism>
<gene>
    <name evidence="1" type="ORF">PAPOLLO_LOCUS2190</name>
</gene>
<comment type="caution">
    <text evidence="1">The sequence shown here is derived from an EMBL/GenBank/DDBJ whole genome shotgun (WGS) entry which is preliminary data.</text>
</comment>
<dbReference type="AlphaFoldDB" id="A0A8S3W579"/>
<proteinExistence type="predicted"/>
<accession>A0A8S3W579</accession>
<dbReference type="Proteomes" id="UP000691718">
    <property type="component" value="Unassembled WGS sequence"/>
</dbReference>
<name>A0A8S3W579_PARAO</name>